<sequence>ARCSGSDPGPAAAHGRERRLARSEHAAFRHLFGGKSGKPA</sequence>
<feature type="region of interest" description="Disordered" evidence="1">
    <location>
        <begin position="1"/>
        <end position="21"/>
    </location>
</feature>
<reference evidence="2" key="1">
    <citation type="submission" date="2020-02" db="EMBL/GenBank/DDBJ databases">
        <authorList>
            <person name="Meier V. D."/>
        </authorList>
    </citation>
    <scope>NUCLEOTIDE SEQUENCE</scope>
    <source>
        <strain evidence="2">AVDCRST_MAG62</strain>
    </source>
</reference>
<accession>A0A6J4TTG2</accession>
<feature type="non-terminal residue" evidence="2">
    <location>
        <position position="1"/>
    </location>
</feature>
<organism evidence="2">
    <name type="scientific">uncultured Sphingomonas sp</name>
    <dbReference type="NCBI Taxonomy" id="158754"/>
    <lineage>
        <taxon>Bacteria</taxon>
        <taxon>Pseudomonadati</taxon>
        <taxon>Pseudomonadota</taxon>
        <taxon>Alphaproteobacteria</taxon>
        <taxon>Sphingomonadales</taxon>
        <taxon>Sphingomonadaceae</taxon>
        <taxon>Sphingomonas</taxon>
        <taxon>environmental samples</taxon>
    </lineage>
</organism>
<dbReference type="EMBL" id="CADCWB010000231">
    <property type="protein sequence ID" value="CAA9530650.1"/>
    <property type="molecule type" value="Genomic_DNA"/>
</dbReference>
<evidence type="ECO:0000313" key="2">
    <source>
        <dbReference type="EMBL" id="CAA9530650.1"/>
    </source>
</evidence>
<dbReference type="AlphaFoldDB" id="A0A6J4TTG2"/>
<evidence type="ECO:0000256" key="1">
    <source>
        <dbReference type="SAM" id="MobiDB-lite"/>
    </source>
</evidence>
<protein>
    <submittedName>
        <fullName evidence="2">Uncharacterized protein</fullName>
    </submittedName>
</protein>
<feature type="non-terminal residue" evidence="2">
    <location>
        <position position="40"/>
    </location>
</feature>
<proteinExistence type="predicted"/>
<name>A0A6J4TTG2_9SPHN</name>
<gene>
    <name evidence="2" type="ORF">AVDCRST_MAG62-1840</name>
</gene>